<dbReference type="InterPro" id="IPR015590">
    <property type="entry name" value="Aldehyde_DH_dom"/>
</dbReference>
<dbReference type="Pfam" id="PF00171">
    <property type="entry name" value="Aldedh"/>
    <property type="match status" value="1"/>
</dbReference>
<gene>
    <name evidence="4" type="ORF">JI744_15635</name>
</gene>
<organism evidence="4 5">
    <name type="scientific">Fuscibacter oryzae</name>
    <dbReference type="NCBI Taxonomy" id="2803939"/>
    <lineage>
        <taxon>Bacteria</taxon>
        <taxon>Pseudomonadati</taxon>
        <taxon>Pseudomonadota</taxon>
        <taxon>Alphaproteobacteria</taxon>
        <taxon>Rhodobacterales</taxon>
        <taxon>Paracoccaceae</taxon>
        <taxon>Fuscibacter</taxon>
    </lineage>
</organism>
<sequence>MLMHDPWIDGRTVADAGWARIIRTSPSNGTQIASVAAGTAETVVAAIAAARIAFDARIWADMPGSARGKVLSRMADLMERDLDTIAQLEADEAGKTIAGGRGETEWGIELLRYGAALAWNLSGKAFSDGGPDNLGLVLHHPRGVVGMITPWNFPIVTLMQKLPYALAAGCSVVVKPSEMTSGTTLMLARLASEAGVPPGVFNVVTGEGSVVGEAMSTHPGIDMMSFTGSTAVGRRIARHAADRIRPVALELGGKGANIVFADADLDAAAKGAVAGFTLNKGEECCAGSRLLVQESIAEDFGRRVAEAAARVRLGTGEHADMGPLISAAQMEKVLAYVQSGLDQGARLLTGGTRVTEGGLADGNYVAPTVFVGARPGMRIVDEEIFGPVTAIIPFKDAADAIRIANSTGYGLANGVWTSNLDTAMVVVRRLRSGTTYVNTYLETAPQLPFGGLKDSGLGRENGIEGLSEFLETRAAFIRLKAV</sequence>
<comment type="caution">
    <text evidence="4">The sequence shown here is derived from an EMBL/GenBank/DDBJ whole genome shotgun (WGS) entry which is preliminary data.</text>
</comment>
<dbReference type="InterPro" id="IPR016162">
    <property type="entry name" value="Ald_DH_N"/>
</dbReference>
<dbReference type="EMBL" id="JAESVP010000008">
    <property type="protein sequence ID" value="MBL4929536.1"/>
    <property type="molecule type" value="Genomic_DNA"/>
</dbReference>
<evidence type="ECO:0000259" key="3">
    <source>
        <dbReference type="Pfam" id="PF00171"/>
    </source>
</evidence>
<name>A0A8J7SWC4_9RHOB</name>
<evidence type="ECO:0000313" key="4">
    <source>
        <dbReference type="EMBL" id="MBL4929536.1"/>
    </source>
</evidence>
<dbReference type="Gene3D" id="3.40.605.10">
    <property type="entry name" value="Aldehyde Dehydrogenase, Chain A, domain 1"/>
    <property type="match status" value="1"/>
</dbReference>
<accession>A0A8J7SWC4</accession>
<reference evidence="4" key="1">
    <citation type="submission" date="2021-01" db="EMBL/GenBank/DDBJ databases">
        <title>Genome seq and assembly of Tabrizicola sp. KVB23.</title>
        <authorList>
            <person name="Chhetri G."/>
        </authorList>
    </citation>
    <scope>NUCLEOTIDE SEQUENCE</scope>
    <source>
        <strain evidence="4">KVB23</strain>
    </source>
</reference>
<evidence type="ECO:0000313" key="5">
    <source>
        <dbReference type="Proteomes" id="UP000619033"/>
    </source>
</evidence>
<keyword evidence="5" id="KW-1185">Reference proteome</keyword>
<proteinExistence type="inferred from homology"/>
<dbReference type="InterPro" id="IPR016161">
    <property type="entry name" value="Ald_DH/histidinol_DH"/>
</dbReference>
<dbReference type="AlphaFoldDB" id="A0A8J7SWC4"/>
<dbReference type="Proteomes" id="UP000619033">
    <property type="component" value="Unassembled WGS sequence"/>
</dbReference>
<evidence type="ECO:0000256" key="2">
    <source>
        <dbReference type="ARBA" id="ARBA00023002"/>
    </source>
</evidence>
<dbReference type="FunFam" id="3.40.309.10:FF:000012">
    <property type="entry name" value="Betaine aldehyde dehydrogenase"/>
    <property type="match status" value="1"/>
</dbReference>
<dbReference type="SUPFAM" id="SSF53720">
    <property type="entry name" value="ALDH-like"/>
    <property type="match status" value="1"/>
</dbReference>
<dbReference type="InterPro" id="IPR016163">
    <property type="entry name" value="Ald_DH_C"/>
</dbReference>
<dbReference type="RefSeq" id="WP_202662065.1">
    <property type="nucleotide sequence ID" value="NZ_JAESVP010000008.1"/>
</dbReference>
<feature type="domain" description="Aldehyde dehydrogenase" evidence="3">
    <location>
        <begin position="20"/>
        <end position="473"/>
    </location>
</feature>
<dbReference type="Gene3D" id="3.40.309.10">
    <property type="entry name" value="Aldehyde Dehydrogenase, Chain A, domain 2"/>
    <property type="match status" value="1"/>
</dbReference>
<evidence type="ECO:0000256" key="1">
    <source>
        <dbReference type="ARBA" id="ARBA00009986"/>
    </source>
</evidence>
<protein>
    <submittedName>
        <fullName evidence="4">Aldehyde dehydrogenase family protein</fullName>
    </submittedName>
</protein>
<comment type="similarity">
    <text evidence="1">Belongs to the aldehyde dehydrogenase family.</text>
</comment>
<dbReference type="GO" id="GO:0016620">
    <property type="term" value="F:oxidoreductase activity, acting on the aldehyde or oxo group of donors, NAD or NADP as acceptor"/>
    <property type="evidence" value="ECO:0007669"/>
    <property type="project" value="InterPro"/>
</dbReference>
<dbReference type="PANTHER" id="PTHR11699">
    <property type="entry name" value="ALDEHYDE DEHYDROGENASE-RELATED"/>
    <property type="match status" value="1"/>
</dbReference>
<keyword evidence="2" id="KW-0560">Oxidoreductase</keyword>
<dbReference type="FunFam" id="3.40.605.10:FF:000007">
    <property type="entry name" value="NAD/NADP-dependent betaine aldehyde dehydrogenase"/>
    <property type="match status" value="1"/>
</dbReference>